<sequence length="129" mass="14433">MYCLVSSTVRSHWFVTTPRNVPLSKFTAFSPSSGKHVDVPRTKTGESLSAVQCCRVSVVCVQPARQMAVEMVSSAQKACCTCDSIGAEPTRWEQTTKFLSSLFTACRRQRTKTSKDIVGRRHMANRERK</sequence>
<protein>
    <submittedName>
        <fullName evidence="1">Uncharacterized protein</fullName>
    </submittedName>
</protein>
<name>A0ABD0LX63_9CAEN</name>
<gene>
    <name evidence="1" type="ORF">BaRGS_00004883</name>
</gene>
<organism evidence="1 2">
    <name type="scientific">Batillaria attramentaria</name>
    <dbReference type="NCBI Taxonomy" id="370345"/>
    <lineage>
        <taxon>Eukaryota</taxon>
        <taxon>Metazoa</taxon>
        <taxon>Spiralia</taxon>
        <taxon>Lophotrochozoa</taxon>
        <taxon>Mollusca</taxon>
        <taxon>Gastropoda</taxon>
        <taxon>Caenogastropoda</taxon>
        <taxon>Sorbeoconcha</taxon>
        <taxon>Cerithioidea</taxon>
        <taxon>Batillariidae</taxon>
        <taxon>Batillaria</taxon>
    </lineage>
</organism>
<keyword evidence="2" id="KW-1185">Reference proteome</keyword>
<evidence type="ECO:0000313" key="1">
    <source>
        <dbReference type="EMBL" id="KAK7503760.1"/>
    </source>
</evidence>
<reference evidence="1 2" key="1">
    <citation type="journal article" date="2023" name="Sci. Data">
        <title>Genome assembly of the Korean intertidal mud-creeper Batillaria attramentaria.</title>
        <authorList>
            <person name="Patra A.K."/>
            <person name="Ho P.T."/>
            <person name="Jun S."/>
            <person name="Lee S.J."/>
            <person name="Kim Y."/>
            <person name="Won Y.J."/>
        </authorList>
    </citation>
    <scope>NUCLEOTIDE SEQUENCE [LARGE SCALE GENOMIC DNA]</scope>
    <source>
        <strain evidence="1">Wonlab-2016</strain>
    </source>
</reference>
<accession>A0ABD0LX63</accession>
<evidence type="ECO:0000313" key="2">
    <source>
        <dbReference type="Proteomes" id="UP001519460"/>
    </source>
</evidence>
<comment type="caution">
    <text evidence="1">The sequence shown here is derived from an EMBL/GenBank/DDBJ whole genome shotgun (WGS) entry which is preliminary data.</text>
</comment>
<proteinExistence type="predicted"/>
<dbReference type="AlphaFoldDB" id="A0ABD0LX63"/>
<dbReference type="EMBL" id="JACVVK020000018">
    <property type="protein sequence ID" value="KAK7503760.1"/>
    <property type="molecule type" value="Genomic_DNA"/>
</dbReference>
<dbReference type="Proteomes" id="UP001519460">
    <property type="component" value="Unassembled WGS sequence"/>
</dbReference>